<dbReference type="PRINTS" id="PR01415">
    <property type="entry name" value="ANKYRIN"/>
</dbReference>
<evidence type="ECO:0000313" key="6">
    <source>
        <dbReference type="Proteomes" id="UP000243579"/>
    </source>
</evidence>
<feature type="repeat" description="ANK" evidence="3">
    <location>
        <begin position="435"/>
        <end position="467"/>
    </location>
</feature>
<feature type="domain" description="BTB" evidence="4">
    <location>
        <begin position="685"/>
        <end position="739"/>
    </location>
</feature>
<dbReference type="PROSITE" id="PS50088">
    <property type="entry name" value="ANK_REPEAT"/>
    <property type="match status" value="3"/>
</dbReference>
<comment type="caution">
    <text evidence="5">The sequence shown here is derived from an EMBL/GenBank/DDBJ whole genome shotgun (WGS) entry which is preliminary data.</text>
</comment>
<reference evidence="5 6" key="1">
    <citation type="journal article" date="2014" name="Genome Biol. Evol.">
        <title>The secreted proteins of Achlya hypogyna and Thraustotheca clavata identify the ancestral oomycete secretome and reveal gene acquisitions by horizontal gene transfer.</title>
        <authorList>
            <person name="Misner I."/>
            <person name="Blouin N."/>
            <person name="Leonard G."/>
            <person name="Richards T.A."/>
            <person name="Lane C.E."/>
        </authorList>
    </citation>
    <scope>NUCLEOTIDE SEQUENCE [LARGE SCALE GENOMIC DNA]</scope>
    <source>
        <strain evidence="5 6">ATCC 48635</strain>
    </source>
</reference>
<dbReference type="SMART" id="SM00248">
    <property type="entry name" value="ANK"/>
    <property type="match status" value="8"/>
</dbReference>
<dbReference type="InterPro" id="IPR011333">
    <property type="entry name" value="SKP1/BTB/POZ_sf"/>
</dbReference>
<protein>
    <recommendedName>
        <fullName evidence="4">BTB domain-containing protein</fullName>
    </recommendedName>
</protein>
<dbReference type="SMART" id="SM00225">
    <property type="entry name" value="BTB"/>
    <property type="match status" value="2"/>
</dbReference>
<evidence type="ECO:0000259" key="4">
    <source>
        <dbReference type="PROSITE" id="PS50097"/>
    </source>
</evidence>
<dbReference type="PROSITE" id="PS50297">
    <property type="entry name" value="ANK_REP_REGION"/>
    <property type="match status" value="2"/>
</dbReference>
<sequence length="850" mass="93253">MSASGGPPKPQLRAHAPEFVPAKQQVFRQEFPVLAECKIQLPSRVLSFDKLKVPPPCEASAVPAAPALPKGFDRLQPKKPEIHQDHIEQASVRRPGYFLELAAQSKVRGEAVKYEAEYTSDNWSRPKTLVTIPLVPEQTTTPATSVRDEWRAMVWPMFHAASTFTRTDLEVLQSYLSQHRSLLLWDERDDDKRNVWHLAAMRGHIHVLDCLWALAPDGLASRDRKKQTPLHTAAQFGHVDAVKFLLQYGADTTAVDKKGNTPLHHACRAGSVHAVRALLTRSKLEGRNKSRETPLLIAIAAAVATARSSRDVDRCHRNVVELLLHSGANASVHDHSAQTALFLAMPYPTLVESLLVYGYPSNPALASPLHLAASLGYVDSLVHVLPIAPPFALLQTEKVHGDSILHAAIRHDHVGCVSVILAATGKKLLAVENTAFATPIFLAIQLGRAECLQVLLEQGGYPNERDRHARSALLVAMMCEQYGCVEVLMSFACAVDVACVDFIRAHHERTFDRRPPPASLFAPYTVFVENVPSDAVLTTSDGAASIPIHQAIAVARSPVLRALWAGAWTRDATHGHFGVDAPAPVLHHLVQLLYDPSVAVLADANEATLYALLCVANELLVRPLEMLCVWVLVHMHGWSLAEAWDPERGDLLGTIHDKTWNDMQALEESWFAADMQALLAEGWRADATLRSEDGHSLRAHRALLMTQSPYLNSVLATASTADVPCTGAVLGRLVSYLYTKQCRDDAVWSREWATNDAIVPDLLALLECSVLLQTWGLVRHCEAALMHALTDANAEAVYDVAGRHAAQVPNLKTACRIVLLQSVASKGDTAFDFAVDTQQRKELILSCLLP</sequence>
<evidence type="ECO:0000313" key="5">
    <source>
        <dbReference type="EMBL" id="OQR93537.1"/>
    </source>
</evidence>
<feature type="repeat" description="ANK" evidence="3">
    <location>
        <begin position="258"/>
        <end position="279"/>
    </location>
</feature>
<dbReference type="SUPFAM" id="SSF48403">
    <property type="entry name" value="Ankyrin repeat"/>
    <property type="match status" value="1"/>
</dbReference>
<gene>
    <name evidence="5" type="ORF">ACHHYP_02461</name>
</gene>
<organism evidence="5 6">
    <name type="scientific">Achlya hypogyna</name>
    <name type="common">Oomycete</name>
    <name type="synonym">Protoachlya hypogyna</name>
    <dbReference type="NCBI Taxonomy" id="1202772"/>
    <lineage>
        <taxon>Eukaryota</taxon>
        <taxon>Sar</taxon>
        <taxon>Stramenopiles</taxon>
        <taxon>Oomycota</taxon>
        <taxon>Saprolegniomycetes</taxon>
        <taxon>Saprolegniales</taxon>
        <taxon>Achlyaceae</taxon>
        <taxon>Achlya</taxon>
    </lineage>
</organism>
<dbReference type="EMBL" id="JNBR01000404">
    <property type="protein sequence ID" value="OQR93537.1"/>
    <property type="molecule type" value="Genomic_DNA"/>
</dbReference>
<dbReference type="PANTHER" id="PTHR24173:SF74">
    <property type="entry name" value="ANKYRIN REPEAT DOMAIN-CONTAINING PROTEIN 16"/>
    <property type="match status" value="1"/>
</dbReference>
<dbReference type="OrthoDB" id="20872at2759"/>
<keyword evidence="6" id="KW-1185">Reference proteome</keyword>
<dbReference type="Pfam" id="PF12796">
    <property type="entry name" value="Ank_2"/>
    <property type="match status" value="1"/>
</dbReference>
<dbReference type="InterPro" id="IPR000210">
    <property type="entry name" value="BTB/POZ_dom"/>
</dbReference>
<dbReference type="CDD" id="cd18186">
    <property type="entry name" value="BTB_POZ_ZBTB_KLHL-like"/>
    <property type="match status" value="1"/>
</dbReference>
<dbReference type="InterPro" id="IPR002110">
    <property type="entry name" value="Ankyrin_rpt"/>
</dbReference>
<feature type="repeat" description="ANK" evidence="3">
    <location>
        <begin position="225"/>
        <end position="257"/>
    </location>
</feature>
<dbReference type="PROSITE" id="PS50097">
    <property type="entry name" value="BTB"/>
    <property type="match status" value="2"/>
</dbReference>
<dbReference type="Pfam" id="PF13637">
    <property type="entry name" value="Ank_4"/>
    <property type="match status" value="1"/>
</dbReference>
<name>A0A1V9Z6I8_ACHHY</name>
<feature type="domain" description="BTB" evidence="4">
    <location>
        <begin position="533"/>
        <end position="602"/>
    </location>
</feature>
<keyword evidence="2 3" id="KW-0040">ANK repeat</keyword>
<dbReference type="InterPro" id="IPR036770">
    <property type="entry name" value="Ankyrin_rpt-contain_sf"/>
</dbReference>
<dbReference type="AlphaFoldDB" id="A0A1V9Z6I8"/>
<evidence type="ECO:0000256" key="2">
    <source>
        <dbReference type="ARBA" id="ARBA00023043"/>
    </source>
</evidence>
<dbReference type="SUPFAM" id="SSF54695">
    <property type="entry name" value="POZ domain"/>
    <property type="match status" value="2"/>
</dbReference>
<dbReference type="Gene3D" id="3.30.710.10">
    <property type="entry name" value="Potassium Channel Kv1.1, Chain A"/>
    <property type="match status" value="2"/>
</dbReference>
<proteinExistence type="predicted"/>
<dbReference type="Proteomes" id="UP000243579">
    <property type="component" value="Unassembled WGS sequence"/>
</dbReference>
<accession>A0A1V9Z6I8</accession>
<keyword evidence="1" id="KW-0677">Repeat</keyword>
<dbReference type="STRING" id="1202772.A0A1V9Z6I8"/>
<dbReference type="PANTHER" id="PTHR24173">
    <property type="entry name" value="ANKYRIN REPEAT CONTAINING"/>
    <property type="match status" value="1"/>
</dbReference>
<evidence type="ECO:0000256" key="3">
    <source>
        <dbReference type="PROSITE-ProRule" id="PRU00023"/>
    </source>
</evidence>
<evidence type="ECO:0000256" key="1">
    <source>
        <dbReference type="ARBA" id="ARBA00022737"/>
    </source>
</evidence>
<dbReference type="Pfam" id="PF00651">
    <property type="entry name" value="BTB"/>
    <property type="match status" value="1"/>
</dbReference>
<dbReference type="Gene3D" id="1.25.40.20">
    <property type="entry name" value="Ankyrin repeat-containing domain"/>
    <property type="match status" value="2"/>
</dbReference>